<evidence type="ECO:0000256" key="6">
    <source>
        <dbReference type="PIRSR" id="PIRSR038994-3"/>
    </source>
</evidence>
<name>A0A6B8VEC7_9CORY</name>
<comment type="cofactor">
    <cofactor evidence="6">
        <name>a divalent metal cation</name>
        <dbReference type="ChEBI" id="CHEBI:60240"/>
    </cofactor>
    <text evidence="6">Binds 1 divalent metal cation per subunit.</text>
</comment>
<dbReference type="InterPro" id="IPR032466">
    <property type="entry name" value="Metal_Hydrolase"/>
</dbReference>
<dbReference type="PANTHER" id="PTHR11113">
    <property type="entry name" value="N-ACETYLGLUCOSAMINE-6-PHOSPHATE DEACETYLASE"/>
    <property type="match status" value="1"/>
</dbReference>
<feature type="active site" description="Proton donor/acceptor" evidence="5">
    <location>
        <position position="276"/>
    </location>
</feature>
<accession>A0A6B8VEC7</accession>
<feature type="binding site" evidence="6">
    <location>
        <position position="123"/>
    </location>
    <ligand>
        <name>Zn(2+)</name>
        <dbReference type="ChEBI" id="CHEBI:29105"/>
    </ligand>
</feature>
<dbReference type="KEGG" id="ckw:CKALI_02650"/>
<feature type="binding site" evidence="6">
    <location>
        <position position="189"/>
    </location>
    <ligand>
        <name>Zn(2+)</name>
        <dbReference type="ChEBI" id="CHEBI:29105"/>
    </ligand>
</feature>
<evidence type="ECO:0000256" key="3">
    <source>
        <dbReference type="ARBA" id="ARBA00022801"/>
    </source>
</evidence>
<evidence type="ECO:0000313" key="8">
    <source>
        <dbReference type="EMBL" id="QGU01419.1"/>
    </source>
</evidence>
<dbReference type="GO" id="GO:0046872">
    <property type="term" value="F:metal ion binding"/>
    <property type="evidence" value="ECO:0007669"/>
    <property type="project" value="UniProtKB-KW"/>
</dbReference>
<dbReference type="EMBL" id="CP046452">
    <property type="protein sequence ID" value="QGU01419.1"/>
    <property type="molecule type" value="Genomic_DNA"/>
</dbReference>
<sequence length="385" mass="39824">MNLRWLLMTESFLATVVLPGANLGTHSITISDGVIVGLEPIEGSADLIAFPGLADIHTHGAAGESFPSSDLPGCLAAARHHRSNGSTTLLASTVSLPAERLLPQLRLLADAVDLEAIDGIHAEGPFINSCRCGAQDPAAIIPGDPDLLQRMIEAARGNLRSITFAPETAHVHELIDICADNNVIVSLGHTDAAAAETAATIAYAVKRGASVTATHLFNAMPPLHHRSPGAVAALLEAAAAGEATVELIADGVHLDDATVAMVLSLVGAEHVTFVSDAMAAAGKADGQYTLGALDVTVADGVARLTTSDGSEGAIAGGTSRVIDQLRRQARAGHPLAEILQACTSGHRLVGRPHRATIELNSPANFILCDSNLQITRVFREAKEVG</sequence>
<proteinExistence type="inferred from homology"/>
<protein>
    <submittedName>
        <fullName evidence="8">N-acetylglucosamine-6-phosphate deacetylase</fullName>
        <ecNumber evidence="8">3.5.1.25</ecNumber>
    </submittedName>
</protein>
<evidence type="ECO:0000313" key="9">
    <source>
        <dbReference type="Proteomes" id="UP000427071"/>
    </source>
</evidence>
<dbReference type="GO" id="GO:0008448">
    <property type="term" value="F:N-acetylglucosamine-6-phosphate deacetylase activity"/>
    <property type="evidence" value="ECO:0007669"/>
    <property type="project" value="UniProtKB-EC"/>
</dbReference>
<comment type="similarity">
    <text evidence="1 4">Belongs to the metallo-dependent hydrolases superfamily. NagA family.</text>
</comment>
<keyword evidence="3 4" id="KW-0378">Hydrolase</keyword>
<evidence type="ECO:0000256" key="2">
    <source>
        <dbReference type="ARBA" id="ARBA00022723"/>
    </source>
</evidence>
<keyword evidence="4" id="KW-0119">Carbohydrate metabolism</keyword>
<evidence type="ECO:0000256" key="1">
    <source>
        <dbReference type="ARBA" id="ARBA00010716"/>
    </source>
</evidence>
<dbReference type="Proteomes" id="UP000427071">
    <property type="component" value="Chromosome"/>
</dbReference>
<dbReference type="PANTHER" id="PTHR11113:SF14">
    <property type="entry name" value="N-ACETYLGLUCOSAMINE-6-PHOSPHATE DEACETYLASE"/>
    <property type="match status" value="1"/>
</dbReference>
<dbReference type="PIRSF" id="PIRSF038994">
    <property type="entry name" value="NagA"/>
    <property type="match status" value="1"/>
</dbReference>
<organism evidence="8 9">
    <name type="scientific">Corynebacterium kalinowskii</name>
    <dbReference type="NCBI Taxonomy" id="2675216"/>
    <lineage>
        <taxon>Bacteria</taxon>
        <taxon>Bacillati</taxon>
        <taxon>Actinomycetota</taxon>
        <taxon>Actinomycetes</taxon>
        <taxon>Mycobacteriales</taxon>
        <taxon>Corynebacteriaceae</taxon>
        <taxon>Corynebacterium</taxon>
    </lineage>
</organism>
<dbReference type="SUPFAM" id="SSF51556">
    <property type="entry name" value="Metallo-dependent hydrolases"/>
    <property type="match status" value="1"/>
</dbReference>
<feature type="domain" description="Amidohydrolase-related" evidence="7">
    <location>
        <begin position="48"/>
        <end position="375"/>
    </location>
</feature>
<reference evidence="9" key="1">
    <citation type="submission" date="2019-11" db="EMBL/GenBank/DDBJ databases">
        <title>Complete genome sequence of Corynebacterium kalinowskii 1959, a novel Corynebacterium species isolated from soil of a small paddock in Vilsendorf, Germany.</title>
        <authorList>
            <person name="Schaffert L."/>
            <person name="Ruwe M."/>
            <person name="Milse J."/>
            <person name="Hanuschka K."/>
            <person name="Ortseifen V."/>
            <person name="Droste J."/>
            <person name="Brandt D."/>
            <person name="Schlueter L."/>
            <person name="Kutter Y."/>
            <person name="Vinke S."/>
            <person name="Viehoefer P."/>
            <person name="Jacob L."/>
            <person name="Luebke N.-C."/>
            <person name="Schulte-Berndt E."/>
            <person name="Hain C."/>
            <person name="Linder M."/>
            <person name="Schmidt P."/>
            <person name="Wollenschlaeger L."/>
            <person name="Luttermann T."/>
            <person name="Thieme E."/>
            <person name="Hassa J."/>
            <person name="Haak M."/>
            <person name="Wittchen M."/>
            <person name="Mentz A."/>
            <person name="Persicke M."/>
            <person name="Busche T."/>
            <person name="Ruckert C."/>
        </authorList>
    </citation>
    <scope>NUCLEOTIDE SEQUENCE [LARGE SCALE GENOMIC DNA]</scope>
    <source>
        <strain evidence="9">1959</strain>
    </source>
</reference>
<dbReference type="InterPro" id="IPR003764">
    <property type="entry name" value="GlcNAc_6-P_deAcase"/>
</dbReference>
<dbReference type="GO" id="GO:0006046">
    <property type="term" value="P:N-acetylglucosamine catabolic process"/>
    <property type="evidence" value="ECO:0007669"/>
    <property type="project" value="TreeGrafter"/>
</dbReference>
<feature type="binding site" evidence="6">
    <location>
        <position position="215"/>
    </location>
    <ligand>
        <name>Zn(2+)</name>
        <dbReference type="ChEBI" id="CHEBI:29105"/>
    </ligand>
</feature>
<dbReference type="Gene3D" id="3.20.20.140">
    <property type="entry name" value="Metal-dependent hydrolases"/>
    <property type="match status" value="1"/>
</dbReference>
<dbReference type="InterPro" id="IPR006680">
    <property type="entry name" value="Amidohydro-rel"/>
</dbReference>
<evidence type="ECO:0000259" key="7">
    <source>
        <dbReference type="Pfam" id="PF01979"/>
    </source>
</evidence>
<evidence type="ECO:0000256" key="4">
    <source>
        <dbReference type="PIRNR" id="PIRNR038994"/>
    </source>
</evidence>
<keyword evidence="9" id="KW-1185">Reference proteome</keyword>
<dbReference type="EC" id="3.5.1.25" evidence="8"/>
<dbReference type="AlphaFoldDB" id="A0A6B8VEC7"/>
<evidence type="ECO:0000256" key="5">
    <source>
        <dbReference type="PIRSR" id="PIRSR038994-1"/>
    </source>
</evidence>
<gene>
    <name evidence="8" type="primary">nagA</name>
    <name evidence="8" type="ORF">CKALI_02650</name>
</gene>
<dbReference type="Pfam" id="PF01979">
    <property type="entry name" value="Amidohydro_1"/>
    <property type="match status" value="1"/>
</dbReference>
<keyword evidence="2 6" id="KW-0479">Metal-binding</keyword>